<dbReference type="STRING" id="225848.Sps_02806"/>
<evidence type="ECO:0000313" key="1">
    <source>
        <dbReference type="EMBL" id="AQS37958.1"/>
    </source>
</evidence>
<dbReference type="EMBL" id="CP014782">
    <property type="protein sequence ID" value="AQS37958.1"/>
    <property type="molecule type" value="Genomic_DNA"/>
</dbReference>
<dbReference type="KEGG" id="spsw:Sps_02806"/>
<accession>A0A1S6HR36</accession>
<dbReference type="OrthoDB" id="6398122at2"/>
<keyword evidence="2" id="KW-1185">Reference proteome</keyword>
<proteinExistence type="predicted"/>
<gene>
    <name evidence="1" type="ORF">Sps_02806</name>
</gene>
<name>A0A1S6HR36_9GAMM</name>
<dbReference type="AlphaFoldDB" id="A0A1S6HR36"/>
<evidence type="ECO:0000313" key="2">
    <source>
        <dbReference type="Proteomes" id="UP000189545"/>
    </source>
</evidence>
<protein>
    <submittedName>
        <fullName evidence="1">Uncharacterized protein</fullName>
    </submittedName>
</protein>
<reference evidence="1 2" key="1">
    <citation type="submission" date="2016-03" db="EMBL/GenBank/DDBJ databases">
        <title>Complete genome sequence of Shewanella psychrophila WP2, a deep sea bacterium isolated from west Pacific sediment.</title>
        <authorList>
            <person name="Xu G."/>
            <person name="Jian H."/>
        </authorList>
    </citation>
    <scope>NUCLEOTIDE SEQUENCE [LARGE SCALE GENOMIC DNA]</scope>
    <source>
        <strain evidence="1 2">WP2</strain>
    </source>
</reference>
<organism evidence="1 2">
    <name type="scientific">Shewanella psychrophila</name>
    <dbReference type="NCBI Taxonomy" id="225848"/>
    <lineage>
        <taxon>Bacteria</taxon>
        <taxon>Pseudomonadati</taxon>
        <taxon>Pseudomonadota</taxon>
        <taxon>Gammaproteobacteria</taxon>
        <taxon>Alteromonadales</taxon>
        <taxon>Shewanellaceae</taxon>
        <taxon>Shewanella</taxon>
    </lineage>
</organism>
<dbReference type="Proteomes" id="UP000189545">
    <property type="component" value="Chromosome"/>
</dbReference>
<sequence length="274" mass="31277">MIWLALVLSPSLYWTDVGVKQALVCQVTQMESCLANLSPHVRQQLPSTADGLNHAMGLRGAMVLPVADRDISGLILISPSYIPNSILVDLSGELHSFPLVESKKVTLWHELGHLEAANLVGKGLMGKLSSYQHEWVADCYLVWRTARETLGLDLAWQQYHRRNIDVMKDVSFMSHWTVPVLSQLLGHYSFEELNRFRTFESLMSDFLPQLEQLDQDTLDEFSSLIHRSFSTQASLHLPSYMYWRKPALRQYFESTLVSLLGRNGANQWLQQQSM</sequence>
<dbReference type="RefSeq" id="WP_077753064.1">
    <property type="nucleotide sequence ID" value="NZ_CP014782.1"/>
</dbReference>